<protein>
    <recommendedName>
        <fullName evidence="2">peptidylprolyl isomerase</fullName>
        <ecNumber evidence="2">5.2.1.8</ecNumber>
    </recommendedName>
</protein>
<keyword evidence="4 6" id="KW-0697">Rotamase</keyword>
<evidence type="ECO:0000256" key="3">
    <source>
        <dbReference type="ARBA" id="ARBA00022729"/>
    </source>
</evidence>
<keyword evidence="3" id="KW-0732">Signal</keyword>
<dbReference type="EMBL" id="CP036267">
    <property type="protein sequence ID" value="QDT34133.1"/>
    <property type="molecule type" value="Genomic_DNA"/>
</dbReference>
<dbReference type="InterPro" id="IPR027304">
    <property type="entry name" value="Trigger_fact/SurA_dom_sf"/>
</dbReference>
<evidence type="ECO:0000313" key="9">
    <source>
        <dbReference type="Proteomes" id="UP000315724"/>
    </source>
</evidence>
<reference evidence="8 9" key="1">
    <citation type="submission" date="2019-02" db="EMBL/GenBank/DDBJ databases">
        <title>Deep-cultivation of Planctomycetes and their phenomic and genomic characterization uncovers novel biology.</title>
        <authorList>
            <person name="Wiegand S."/>
            <person name="Jogler M."/>
            <person name="Boedeker C."/>
            <person name="Pinto D."/>
            <person name="Vollmers J."/>
            <person name="Rivas-Marin E."/>
            <person name="Kohn T."/>
            <person name="Peeters S.H."/>
            <person name="Heuer A."/>
            <person name="Rast P."/>
            <person name="Oberbeckmann S."/>
            <person name="Bunk B."/>
            <person name="Jeske O."/>
            <person name="Meyerdierks A."/>
            <person name="Storesund J.E."/>
            <person name="Kallscheuer N."/>
            <person name="Luecker S."/>
            <person name="Lage O.M."/>
            <person name="Pohl T."/>
            <person name="Merkel B.J."/>
            <person name="Hornburger P."/>
            <person name="Mueller R.-W."/>
            <person name="Bruemmer F."/>
            <person name="Labrenz M."/>
            <person name="Spormann A.M."/>
            <person name="Op den Camp H."/>
            <person name="Overmann J."/>
            <person name="Amann R."/>
            <person name="Jetten M.S.M."/>
            <person name="Mascher T."/>
            <person name="Medema M.H."/>
            <person name="Devos D.P."/>
            <person name="Kaster A.-K."/>
            <person name="Ovreas L."/>
            <person name="Rohde M."/>
            <person name="Galperin M.Y."/>
            <person name="Jogler C."/>
        </authorList>
    </citation>
    <scope>NUCLEOTIDE SEQUENCE [LARGE SCALE GENOMIC DNA]</scope>
    <source>
        <strain evidence="8 9">Mal48</strain>
    </source>
</reference>
<dbReference type="Pfam" id="PF13145">
    <property type="entry name" value="Rotamase_2"/>
    <property type="match status" value="1"/>
</dbReference>
<dbReference type="InterPro" id="IPR046357">
    <property type="entry name" value="PPIase_dom_sf"/>
</dbReference>
<dbReference type="SUPFAM" id="SSF54534">
    <property type="entry name" value="FKBP-like"/>
    <property type="match status" value="1"/>
</dbReference>
<feature type="domain" description="PpiC" evidence="7">
    <location>
        <begin position="222"/>
        <end position="321"/>
    </location>
</feature>
<dbReference type="GO" id="GO:0003755">
    <property type="term" value="F:peptidyl-prolyl cis-trans isomerase activity"/>
    <property type="evidence" value="ECO:0007669"/>
    <property type="project" value="UniProtKB-KW"/>
</dbReference>
<dbReference type="SUPFAM" id="SSF109998">
    <property type="entry name" value="Triger factor/SurA peptide-binding domain-like"/>
    <property type="match status" value="1"/>
</dbReference>
<evidence type="ECO:0000256" key="1">
    <source>
        <dbReference type="ARBA" id="ARBA00000971"/>
    </source>
</evidence>
<keyword evidence="9" id="KW-1185">Reference proteome</keyword>
<evidence type="ECO:0000256" key="2">
    <source>
        <dbReference type="ARBA" id="ARBA00013194"/>
    </source>
</evidence>
<keyword evidence="5 6" id="KW-0413">Isomerase</keyword>
<name>A0A517QR88_9PLAN</name>
<dbReference type="PANTHER" id="PTHR47245:SF1">
    <property type="entry name" value="FOLDASE PROTEIN PRSA"/>
    <property type="match status" value="1"/>
</dbReference>
<dbReference type="PROSITE" id="PS51257">
    <property type="entry name" value="PROKAR_LIPOPROTEIN"/>
    <property type="match status" value="1"/>
</dbReference>
<dbReference type="Gene3D" id="3.10.50.40">
    <property type="match status" value="1"/>
</dbReference>
<sequence length="375" mass="42124">MSRIVILMAVILSVGCSQHRYDIADPVVGPPPPRKQGGQAVAYNSEAESEFQLASYTEDEIIPMTEVVARVNGNPILAGQVLEPYAAKLAQARKQMPASEIRKAQEMLLKKSLPTQIEQTLMVDAVKSKMTTEQYTQVDEQLDEFFAEEVVRLQTQFNVGNIAELETLLQSQGMSLATMRDAFGNRQLASEYVRGKMGSEAPLTRQDLLKEYNLRKEEFAHPEQIKWQQIQVSVTKHGSRNNAAREMNKAIEELRQGADFTDVVQRYSDGPLKDKGGHWDWTQPSSIANTDVRTALAKLQTGQMSEVIQNDSSLHIVKVTGRKAATYTPFPEVQEKIRTELIAKQREAKAEKILAELRENAVIETMFDDRDSTVK</sequence>
<evidence type="ECO:0000256" key="6">
    <source>
        <dbReference type="PROSITE-ProRule" id="PRU00278"/>
    </source>
</evidence>
<gene>
    <name evidence="8" type="primary">prsA2</name>
    <name evidence="8" type="ORF">Mal48_33930</name>
</gene>
<accession>A0A517QR88</accession>
<evidence type="ECO:0000313" key="8">
    <source>
        <dbReference type="EMBL" id="QDT34133.1"/>
    </source>
</evidence>
<evidence type="ECO:0000259" key="7">
    <source>
        <dbReference type="PROSITE" id="PS50198"/>
    </source>
</evidence>
<comment type="catalytic activity">
    <reaction evidence="1">
        <text>[protein]-peptidylproline (omega=180) = [protein]-peptidylproline (omega=0)</text>
        <dbReference type="Rhea" id="RHEA:16237"/>
        <dbReference type="Rhea" id="RHEA-COMP:10747"/>
        <dbReference type="Rhea" id="RHEA-COMP:10748"/>
        <dbReference type="ChEBI" id="CHEBI:83833"/>
        <dbReference type="ChEBI" id="CHEBI:83834"/>
        <dbReference type="EC" id="5.2.1.8"/>
    </reaction>
</comment>
<dbReference type="InterPro" id="IPR000297">
    <property type="entry name" value="PPIase_PpiC"/>
</dbReference>
<dbReference type="KEGG" id="tpol:Mal48_33930"/>
<dbReference type="OrthoDB" id="270355at2"/>
<dbReference type="Gene3D" id="1.10.4030.10">
    <property type="entry name" value="Porin chaperone SurA, peptide-binding domain"/>
    <property type="match status" value="1"/>
</dbReference>
<dbReference type="EC" id="5.2.1.8" evidence="2"/>
<proteinExistence type="predicted"/>
<dbReference type="PROSITE" id="PS50198">
    <property type="entry name" value="PPIC_PPIASE_2"/>
    <property type="match status" value="1"/>
</dbReference>
<evidence type="ECO:0000256" key="4">
    <source>
        <dbReference type="ARBA" id="ARBA00023110"/>
    </source>
</evidence>
<dbReference type="InterPro" id="IPR050245">
    <property type="entry name" value="PrsA_foldase"/>
</dbReference>
<dbReference type="Proteomes" id="UP000315724">
    <property type="component" value="Chromosome"/>
</dbReference>
<evidence type="ECO:0000256" key="5">
    <source>
        <dbReference type="ARBA" id="ARBA00023235"/>
    </source>
</evidence>
<dbReference type="AlphaFoldDB" id="A0A517QR88"/>
<dbReference type="PANTHER" id="PTHR47245">
    <property type="entry name" value="PEPTIDYLPROLYL ISOMERASE"/>
    <property type="match status" value="1"/>
</dbReference>
<dbReference type="RefSeq" id="WP_145201591.1">
    <property type="nucleotide sequence ID" value="NZ_CP036267.1"/>
</dbReference>
<organism evidence="8 9">
    <name type="scientific">Thalassoglobus polymorphus</name>
    <dbReference type="NCBI Taxonomy" id="2527994"/>
    <lineage>
        <taxon>Bacteria</taxon>
        <taxon>Pseudomonadati</taxon>
        <taxon>Planctomycetota</taxon>
        <taxon>Planctomycetia</taxon>
        <taxon>Planctomycetales</taxon>
        <taxon>Planctomycetaceae</taxon>
        <taxon>Thalassoglobus</taxon>
    </lineage>
</organism>